<protein>
    <recommendedName>
        <fullName evidence="4">Stress response protein NST1</fullName>
    </recommendedName>
    <alternativeName>
        <fullName evidence="3">Stress response protein nst1</fullName>
    </alternativeName>
</protein>
<gene>
    <name evidence="8" type="primary">NST1_2</name>
    <name evidence="8" type="ORF">K7432_016593</name>
</gene>
<feature type="compositionally biased region" description="Polar residues" evidence="7">
    <location>
        <begin position="103"/>
        <end position="129"/>
    </location>
</feature>
<sequence>MSRTCSDGSADDSSLVSSSSGDPTKAVIYNRNGTKCITIVKTQVSPSQPEEGCVNLELPSGHTTSTTKKKKRKNKKSLDYSEEESLVANSYSGGDEILLETHSTTSLPQERNSLSCSDKQSGGYSQTTAPKVKPPAQHKNAGKKDDGIWSIDIEEERKRIRTFWLQLSEEERKTLVKVERNTVLKKMREQKNRVCPCSICGKRRKKAQEARGASIDVRYNRDSGDNHQDPTAKSLETDEYSDEEEAMVYPPPNVYLDLENDLKIEEDGMVTVADDLIKNDGEKFLVMMEKLAEQQVELKEPECETNGCCEEHGPKETGLYDEEEEKLDMTTKGSIEETCTGQSSPEDQRLEDRHIFQVLIARLFEQQVLQAYREKVANERQQRLLGEIEEEIRLKREKEEIRLKKKEKKKDKKRLSKERKEQLRLKNESEQLARAESAKAQKEEEKKKKDEEQQRRIKEKLQKEQERVQQEEVTREILKVKEIARLKMALQEKLKDETNQHKESEKRDTHFDLDELTSQACLQASTRNSSPETTNQVGNGNSLCKNAAETSLPTSNSINNNGEVPHYPVVDALDNSATDELPQVAASPCIRPFYQQTAQSSSSTIGISDFNKATLHQFPISRGVPFETSDPFIHAKNEASQIGVALGGGQGLGFGLLTNGSNDHAYPGFSLPTWNSNAGVDTKVIRPPKSKAVSRPASSRKFSHDLGSAEPTSRDFNALSSTTSSFSLAHIWDSPSKDDSSSPSQLSSASPVQESSFFTDHLFTGTVYYILRL</sequence>
<evidence type="ECO:0000256" key="6">
    <source>
        <dbReference type="ARBA" id="ARBA00023054"/>
    </source>
</evidence>
<feature type="compositionally biased region" description="Basic and acidic residues" evidence="7">
    <location>
        <begin position="218"/>
        <end position="230"/>
    </location>
</feature>
<proteinExistence type="inferred from homology"/>
<dbReference type="InterPro" id="IPR025279">
    <property type="entry name" value="NST1"/>
</dbReference>
<dbReference type="Pfam" id="PF13945">
    <property type="entry name" value="NST1"/>
    <property type="match status" value="1"/>
</dbReference>
<keyword evidence="6" id="KW-0175">Coiled coil</keyword>
<feature type="region of interest" description="Disordered" evidence="7">
    <location>
        <begin position="405"/>
        <end position="456"/>
    </location>
</feature>
<feature type="compositionally biased region" description="Low complexity" evidence="7">
    <location>
        <begin position="1"/>
        <end position="22"/>
    </location>
</feature>
<evidence type="ECO:0000256" key="3">
    <source>
        <dbReference type="ARBA" id="ARBA00015112"/>
    </source>
</evidence>
<evidence type="ECO:0000256" key="1">
    <source>
        <dbReference type="ARBA" id="ARBA00004496"/>
    </source>
</evidence>
<feature type="region of interest" description="Disordered" evidence="7">
    <location>
        <begin position="211"/>
        <end position="245"/>
    </location>
</feature>
<evidence type="ECO:0000256" key="5">
    <source>
        <dbReference type="ARBA" id="ARBA00022490"/>
    </source>
</evidence>
<dbReference type="Proteomes" id="UP001479436">
    <property type="component" value="Unassembled WGS sequence"/>
</dbReference>
<evidence type="ECO:0000313" key="8">
    <source>
        <dbReference type="EMBL" id="KAK9675197.1"/>
    </source>
</evidence>
<feature type="compositionally biased region" description="Basic and acidic residues" evidence="7">
    <location>
        <begin position="495"/>
        <end position="513"/>
    </location>
</feature>
<comment type="subcellular location">
    <subcellularLocation>
        <location evidence="1">Cytoplasm</location>
    </subcellularLocation>
</comment>
<comment type="caution">
    <text evidence="8">The sequence shown here is derived from an EMBL/GenBank/DDBJ whole genome shotgun (WGS) entry which is preliminary data.</text>
</comment>
<feature type="compositionally biased region" description="Basic and acidic residues" evidence="7">
    <location>
        <begin position="418"/>
        <end position="456"/>
    </location>
</feature>
<feature type="compositionally biased region" description="Basic residues" evidence="7">
    <location>
        <begin position="405"/>
        <end position="417"/>
    </location>
</feature>
<keyword evidence="9" id="KW-1185">Reference proteome</keyword>
<feature type="region of interest" description="Disordered" evidence="7">
    <location>
        <begin position="495"/>
        <end position="514"/>
    </location>
</feature>
<reference evidence="8 9" key="1">
    <citation type="submission" date="2023-04" db="EMBL/GenBank/DDBJ databases">
        <title>Genome of Basidiobolus ranarum AG-B5.</title>
        <authorList>
            <person name="Stajich J.E."/>
            <person name="Carter-House D."/>
            <person name="Gryganskyi A."/>
        </authorList>
    </citation>
    <scope>NUCLEOTIDE SEQUENCE [LARGE SCALE GENOMIC DNA]</scope>
    <source>
        <strain evidence="8 9">AG-B5</strain>
    </source>
</reference>
<dbReference type="EMBL" id="JASJQH010009716">
    <property type="protein sequence ID" value="KAK9675197.1"/>
    <property type="molecule type" value="Genomic_DNA"/>
</dbReference>
<feature type="region of interest" description="Disordered" evidence="7">
    <location>
        <begin position="680"/>
        <end position="709"/>
    </location>
</feature>
<feature type="region of interest" description="Disordered" evidence="7">
    <location>
        <begin position="103"/>
        <end position="144"/>
    </location>
</feature>
<evidence type="ECO:0000313" key="9">
    <source>
        <dbReference type="Proteomes" id="UP001479436"/>
    </source>
</evidence>
<evidence type="ECO:0000256" key="4">
    <source>
        <dbReference type="ARBA" id="ARBA00020733"/>
    </source>
</evidence>
<comment type="similarity">
    <text evidence="2">Belongs to the NST1 family.</text>
</comment>
<name>A0ABR2VMF6_9FUNG</name>
<keyword evidence="5" id="KW-0963">Cytoplasm</keyword>
<accession>A0ABR2VMF6</accession>
<evidence type="ECO:0000256" key="2">
    <source>
        <dbReference type="ARBA" id="ARBA00007112"/>
    </source>
</evidence>
<evidence type="ECO:0000256" key="7">
    <source>
        <dbReference type="SAM" id="MobiDB-lite"/>
    </source>
</evidence>
<organism evidence="8 9">
    <name type="scientific">Basidiobolus ranarum</name>
    <dbReference type="NCBI Taxonomy" id="34480"/>
    <lineage>
        <taxon>Eukaryota</taxon>
        <taxon>Fungi</taxon>
        <taxon>Fungi incertae sedis</taxon>
        <taxon>Zoopagomycota</taxon>
        <taxon>Entomophthoromycotina</taxon>
        <taxon>Basidiobolomycetes</taxon>
        <taxon>Basidiobolales</taxon>
        <taxon>Basidiobolaceae</taxon>
        <taxon>Basidiobolus</taxon>
    </lineage>
</organism>
<feature type="region of interest" description="Disordered" evidence="7">
    <location>
        <begin position="1"/>
        <end position="27"/>
    </location>
</feature>
<feature type="region of interest" description="Disordered" evidence="7">
    <location>
        <begin position="44"/>
        <end position="84"/>
    </location>
</feature>